<dbReference type="Proteomes" id="UP000255036">
    <property type="component" value="Unassembled WGS sequence"/>
</dbReference>
<dbReference type="AlphaFoldDB" id="A0A371AW67"/>
<evidence type="ECO:0000313" key="1">
    <source>
        <dbReference type="EMBL" id="RDU23825.1"/>
    </source>
</evidence>
<evidence type="ECO:0000313" key="2">
    <source>
        <dbReference type="Proteomes" id="UP000255036"/>
    </source>
</evidence>
<reference evidence="1 2" key="1">
    <citation type="submission" date="2018-07" db="EMBL/GenBank/DDBJ databases">
        <title>Anaerosacharophilus polymeroproducens gen. nov. sp. nov., an anaerobic bacterium isolated from salt field.</title>
        <authorList>
            <person name="Kim W."/>
            <person name="Yang S.-H."/>
            <person name="Oh J."/>
            <person name="Lee J.-H."/>
            <person name="Kwon K.K."/>
        </authorList>
    </citation>
    <scope>NUCLEOTIDE SEQUENCE [LARGE SCALE GENOMIC DNA]</scope>
    <source>
        <strain evidence="1 2">MCWD5</strain>
    </source>
</reference>
<accession>A0A371AW67</accession>
<proteinExistence type="predicted"/>
<keyword evidence="2" id="KW-1185">Reference proteome</keyword>
<name>A0A371AW67_9FIRM</name>
<sequence length="334" mass="39879">MMIFPYHRDLDILLKYKEMLKDRKIVNILSFPEDQERLEKLKEKYKINKEYEETANELLVLNPEEGVIFEKYKEKLEELKKQGIPLWYLKTQNENRIKNVHFYNEDIYKKRRYSVPVPIIAILGQGINCSKFETLLMTNQIIEKMGYKSLVVSSNELGGLFEFYSYPDSLSKLNVSLEDKIFSMNHYIYDLYMEEKPDLILLEIPGGIMKMGEKGENHFSEYTHVISNALDIDSGIMNLYYTKSYEESYLNNIRQYCFYKYGIEIEMLLSARQRTEYNMGSESWDYFFLDELFLKRLQNEDGKEQSIPNIIEVDSCVLKIQKIIEEFINIYERI</sequence>
<dbReference type="EMBL" id="QRCT01000019">
    <property type="protein sequence ID" value="RDU23825.1"/>
    <property type="molecule type" value="Genomic_DNA"/>
</dbReference>
<protein>
    <recommendedName>
        <fullName evidence="3">TIGR04066 family peptide maturation system protein</fullName>
    </recommendedName>
</protein>
<evidence type="ECO:0008006" key="3">
    <source>
        <dbReference type="Google" id="ProtNLM"/>
    </source>
</evidence>
<comment type="caution">
    <text evidence="1">The sequence shown here is derived from an EMBL/GenBank/DDBJ whole genome shotgun (WGS) entry which is preliminary data.</text>
</comment>
<gene>
    <name evidence="1" type="ORF">DWV06_08180</name>
</gene>
<organism evidence="1 2">
    <name type="scientific">Anaerosacchariphilus polymeriproducens</name>
    <dbReference type="NCBI Taxonomy" id="1812858"/>
    <lineage>
        <taxon>Bacteria</taxon>
        <taxon>Bacillati</taxon>
        <taxon>Bacillota</taxon>
        <taxon>Clostridia</taxon>
        <taxon>Lachnospirales</taxon>
        <taxon>Lachnospiraceae</taxon>
        <taxon>Anaerosacchariphilus</taxon>
    </lineage>
</organism>